<keyword evidence="3" id="KW-1185">Reference proteome</keyword>
<name>A0A2T1A6F1_9ACTN</name>
<proteinExistence type="predicted"/>
<organism evidence="2 3">
    <name type="scientific">Antricoccus suffuscus</name>
    <dbReference type="NCBI Taxonomy" id="1629062"/>
    <lineage>
        <taxon>Bacteria</taxon>
        <taxon>Bacillati</taxon>
        <taxon>Actinomycetota</taxon>
        <taxon>Actinomycetes</taxon>
        <taxon>Geodermatophilales</taxon>
        <taxon>Antricoccaceae</taxon>
        <taxon>Antricoccus</taxon>
    </lineage>
</organism>
<dbReference type="Pfam" id="PF13738">
    <property type="entry name" value="Pyr_redox_3"/>
    <property type="match status" value="1"/>
</dbReference>
<accession>A0A2T1A6F1</accession>
<protein>
    <submittedName>
        <fullName evidence="2">Putative flavoprotein involved in K+ transport</fullName>
    </submittedName>
</protein>
<dbReference type="PRINTS" id="PR00368">
    <property type="entry name" value="FADPNR"/>
</dbReference>
<dbReference type="Proteomes" id="UP000237752">
    <property type="component" value="Unassembled WGS sequence"/>
</dbReference>
<dbReference type="InterPro" id="IPR050982">
    <property type="entry name" value="Auxin_biosynth/cation_transpt"/>
</dbReference>
<evidence type="ECO:0000313" key="2">
    <source>
        <dbReference type="EMBL" id="PRZ43908.1"/>
    </source>
</evidence>
<dbReference type="PRINTS" id="PR00411">
    <property type="entry name" value="PNDRDTASEI"/>
</dbReference>
<dbReference type="PANTHER" id="PTHR43539:SF68">
    <property type="entry name" value="FLAVIN-BINDING MONOOXYGENASE-LIKE PROTEIN (AFU_ORTHOLOGUE AFUA_4G09220)"/>
    <property type="match status" value="1"/>
</dbReference>
<dbReference type="PANTHER" id="PTHR43539">
    <property type="entry name" value="FLAVIN-BINDING MONOOXYGENASE-LIKE PROTEIN (AFU_ORTHOLOGUE AFUA_4G09220)"/>
    <property type="match status" value="1"/>
</dbReference>
<dbReference type="AlphaFoldDB" id="A0A2T1A6F1"/>
<keyword evidence="1" id="KW-0560">Oxidoreductase</keyword>
<dbReference type="InterPro" id="IPR036188">
    <property type="entry name" value="FAD/NAD-bd_sf"/>
</dbReference>
<dbReference type="EMBL" id="PVUE01000001">
    <property type="protein sequence ID" value="PRZ43908.1"/>
    <property type="molecule type" value="Genomic_DNA"/>
</dbReference>
<reference evidence="2 3" key="1">
    <citation type="submission" date="2018-03" db="EMBL/GenBank/DDBJ databases">
        <title>Genomic Encyclopedia of Archaeal and Bacterial Type Strains, Phase II (KMG-II): from individual species to whole genera.</title>
        <authorList>
            <person name="Goeker M."/>
        </authorList>
    </citation>
    <scope>NUCLEOTIDE SEQUENCE [LARGE SCALE GENOMIC DNA]</scope>
    <source>
        <strain evidence="2 3">DSM 100065</strain>
    </source>
</reference>
<sequence>MPMSIDTRNATDEQLTSDWLGNLSAAFSSADPHALAGLFLDDAYWRDALALTWSLHTFYGVDQIVPALQHGLSETKILDVRPASDPSPRRVRRAGVDVIESFFEFETGVGRGRGVVRFKADEPTRAWTLLTALEELTGFEEPIGERRSSGSNFSRVFNGPNWLDSRVQEQRYDDRDPVVLVVGGGQAGLAVAARLKMLGIDTLIVDRMQRIGDNWRKRYHSLALHNETWVNHLPYMPFPDNWPTYIPKDKLANWFEAYAESMELNFWTDTEFKTGEYDEATQTWSVVLERSDDTRVMHPRHVIMATGVSGIPSIPAIPGLDDFGGTVIHSSQFDSGAPYAGQKVLVVGSGTSGHDVAQDLHSHGAEVSIMQRGSTLVVNVGPDGAGKAYALYDEPLSTDDCDLLTVASPYPLTQRSHQLMTEDIIGIERDQIEGLRRAGFRMGFGEDNTGFQLMYLRRGGGYYLNVGCTPYIIDGQIKILQYDDFARFDRDGIVLNGGETRDFDVVVLATGYWPQQELVRRQFGDEIADRVGPVWGLDDEGEMRNMWQRTAQDGMWFTAGSLAQCRIFSAYLALQIKAIEEGLMPKSRPVDEPTGAVRPHDLSPADAVITPLVG</sequence>
<evidence type="ECO:0000256" key="1">
    <source>
        <dbReference type="ARBA" id="ARBA00023002"/>
    </source>
</evidence>
<gene>
    <name evidence="2" type="ORF">CLV47_10132</name>
</gene>
<dbReference type="GO" id="GO:0050660">
    <property type="term" value="F:flavin adenine dinucleotide binding"/>
    <property type="evidence" value="ECO:0007669"/>
    <property type="project" value="TreeGrafter"/>
</dbReference>
<comment type="caution">
    <text evidence="2">The sequence shown here is derived from an EMBL/GenBank/DDBJ whole genome shotgun (WGS) entry which is preliminary data.</text>
</comment>
<dbReference type="SUPFAM" id="SSF51905">
    <property type="entry name" value="FAD/NAD(P)-binding domain"/>
    <property type="match status" value="2"/>
</dbReference>
<evidence type="ECO:0000313" key="3">
    <source>
        <dbReference type="Proteomes" id="UP000237752"/>
    </source>
</evidence>
<dbReference type="Gene3D" id="3.50.50.60">
    <property type="entry name" value="FAD/NAD(P)-binding domain"/>
    <property type="match status" value="1"/>
</dbReference>
<dbReference type="GO" id="GO:0004497">
    <property type="term" value="F:monooxygenase activity"/>
    <property type="evidence" value="ECO:0007669"/>
    <property type="project" value="TreeGrafter"/>
</dbReference>